<reference evidence="1" key="2">
    <citation type="submission" date="2023-04" db="EMBL/GenBank/DDBJ databases">
        <authorList>
            <person name="Bu L."/>
            <person name="Lu L."/>
            <person name="Laidemitt M.R."/>
            <person name="Zhang S.M."/>
            <person name="Mutuku M."/>
            <person name="Mkoji G."/>
            <person name="Steinauer M."/>
            <person name="Loker E.S."/>
        </authorList>
    </citation>
    <scope>NUCLEOTIDE SEQUENCE</scope>
    <source>
        <strain evidence="1">KasaAsao</strain>
        <tissue evidence="1">Whole Snail</tissue>
    </source>
</reference>
<accession>A0AAD8FH19</accession>
<reference evidence="1" key="1">
    <citation type="journal article" date="2023" name="PLoS Negl. Trop. Dis.">
        <title>A genome sequence for Biomphalaria pfeifferi, the major vector snail for the human-infecting parasite Schistosoma mansoni.</title>
        <authorList>
            <person name="Bu L."/>
            <person name="Lu L."/>
            <person name="Laidemitt M.R."/>
            <person name="Zhang S.M."/>
            <person name="Mutuku M."/>
            <person name="Mkoji G."/>
            <person name="Steinauer M."/>
            <person name="Loker E.S."/>
        </authorList>
    </citation>
    <scope>NUCLEOTIDE SEQUENCE</scope>
    <source>
        <strain evidence="1">KasaAsao</strain>
    </source>
</reference>
<dbReference type="EMBL" id="JASAOG010000016">
    <property type="protein sequence ID" value="KAK0064757.1"/>
    <property type="molecule type" value="Genomic_DNA"/>
</dbReference>
<protein>
    <submittedName>
        <fullName evidence="1">Protein sprouty 2-like X3</fullName>
    </submittedName>
</protein>
<sequence>MFNIALAPFASAVAVAKGACGQASPCRPVSPQARQAQSHHAHHSPALAAVRCGAATAWVFITLVLFF</sequence>
<evidence type="ECO:0000313" key="1">
    <source>
        <dbReference type="EMBL" id="KAK0064757.1"/>
    </source>
</evidence>
<dbReference type="AlphaFoldDB" id="A0AAD8FH19"/>
<gene>
    <name evidence="1" type="ORF">Bpfe_005846</name>
</gene>
<keyword evidence="2" id="KW-1185">Reference proteome</keyword>
<comment type="caution">
    <text evidence="1">The sequence shown here is derived from an EMBL/GenBank/DDBJ whole genome shotgun (WGS) entry which is preliminary data.</text>
</comment>
<dbReference type="Proteomes" id="UP001233172">
    <property type="component" value="Unassembled WGS sequence"/>
</dbReference>
<organism evidence="1 2">
    <name type="scientific">Biomphalaria pfeifferi</name>
    <name type="common">Bloodfluke planorb</name>
    <name type="synonym">Freshwater snail</name>
    <dbReference type="NCBI Taxonomy" id="112525"/>
    <lineage>
        <taxon>Eukaryota</taxon>
        <taxon>Metazoa</taxon>
        <taxon>Spiralia</taxon>
        <taxon>Lophotrochozoa</taxon>
        <taxon>Mollusca</taxon>
        <taxon>Gastropoda</taxon>
        <taxon>Heterobranchia</taxon>
        <taxon>Euthyneura</taxon>
        <taxon>Panpulmonata</taxon>
        <taxon>Hygrophila</taxon>
        <taxon>Lymnaeoidea</taxon>
        <taxon>Planorbidae</taxon>
        <taxon>Biomphalaria</taxon>
    </lineage>
</organism>
<name>A0AAD8FH19_BIOPF</name>
<proteinExistence type="predicted"/>
<evidence type="ECO:0000313" key="2">
    <source>
        <dbReference type="Proteomes" id="UP001233172"/>
    </source>
</evidence>